<dbReference type="Pfam" id="PF01032">
    <property type="entry name" value="FecCD"/>
    <property type="match status" value="1"/>
</dbReference>
<accession>A0A1C4WNC9</accession>
<dbReference type="GO" id="GO:0022857">
    <property type="term" value="F:transmembrane transporter activity"/>
    <property type="evidence" value="ECO:0007669"/>
    <property type="project" value="InterPro"/>
</dbReference>
<feature type="transmembrane region" description="Helical" evidence="9">
    <location>
        <begin position="223"/>
        <end position="250"/>
    </location>
</feature>
<dbReference type="AlphaFoldDB" id="A0A1C4WNC9"/>
<dbReference type="PANTHER" id="PTHR30472">
    <property type="entry name" value="FERRIC ENTEROBACTIN TRANSPORT SYSTEM PERMEASE PROTEIN"/>
    <property type="match status" value="1"/>
</dbReference>
<evidence type="ECO:0000256" key="6">
    <source>
        <dbReference type="ARBA" id="ARBA00022989"/>
    </source>
</evidence>
<feature type="region of interest" description="Disordered" evidence="8">
    <location>
        <begin position="1"/>
        <end position="27"/>
    </location>
</feature>
<name>A0A1C4WNC9_9ACTN</name>
<feature type="transmembrane region" description="Helical" evidence="9">
    <location>
        <begin position="153"/>
        <end position="171"/>
    </location>
</feature>
<sequence>MNPRVARSLVSASGPPGSTRRDSPPATGISRNGRYVLPLALLLLLVTIAAAVSVGSADLPVDSVLRAVADHVGFPVQPLPALPDSIVWDLRLPRVLLAALVGAGLAVCGAVLQALTRNPLADPFLLGVSSGASTGAVAVLVLGIRIGAGPVDLTTGAFVGSMAAFGAVLLLAGRRAGEPTRIVLAGVAVSQLFSAVTSLIVISDAHTQDTRSVTFWLLGSLTAASWPSVTLSAVVVGVGLLVCWASASALDAFAFGTDTARSLGFSPGRTRVLLFTVTALMAAALVAASGAIGFVGLTVPHAVRFLFGSGHRMLLPACAVIGATFLIWADTVARTVFSPQELPVGVLTALLGVPVFALVMRRRTGTP</sequence>
<comment type="similarity">
    <text evidence="2">Belongs to the binding-protein-dependent transport system permease family. FecCD subfamily.</text>
</comment>
<evidence type="ECO:0000313" key="10">
    <source>
        <dbReference type="EMBL" id="SCE97796.1"/>
    </source>
</evidence>
<evidence type="ECO:0000256" key="9">
    <source>
        <dbReference type="SAM" id="Phobius"/>
    </source>
</evidence>
<evidence type="ECO:0000256" key="4">
    <source>
        <dbReference type="ARBA" id="ARBA00022475"/>
    </source>
</evidence>
<dbReference type="EMBL" id="FMCR01000002">
    <property type="protein sequence ID" value="SCE97796.1"/>
    <property type="molecule type" value="Genomic_DNA"/>
</dbReference>
<feature type="transmembrane region" description="Helical" evidence="9">
    <location>
        <begin position="271"/>
        <end position="293"/>
    </location>
</feature>
<dbReference type="Proteomes" id="UP000198864">
    <property type="component" value="Unassembled WGS sequence"/>
</dbReference>
<comment type="subcellular location">
    <subcellularLocation>
        <location evidence="1">Cell membrane</location>
        <topology evidence="1">Multi-pass membrane protein</topology>
    </subcellularLocation>
</comment>
<feature type="transmembrane region" description="Helical" evidence="9">
    <location>
        <begin position="342"/>
        <end position="360"/>
    </location>
</feature>
<proteinExistence type="inferred from homology"/>
<evidence type="ECO:0000256" key="3">
    <source>
        <dbReference type="ARBA" id="ARBA00022448"/>
    </source>
</evidence>
<keyword evidence="5 9" id="KW-0812">Transmembrane</keyword>
<dbReference type="SUPFAM" id="SSF81345">
    <property type="entry name" value="ABC transporter involved in vitamin B12 uptake, BtuC"/>
    <property type="match status" value="1"/>
</dbReference>
<dbReference type="InterPro" id="IPR000522">
    <property type="entry name" value="ABC_transptr_permease_BtuC"/>
</dbReference>
<gene>
    <name evidence="10" type="ORF">GA0070561_2875</name>
</gene>
<feature type="transmembrane region" description="Helical" evidence="9">
    <location>
        <begin position="92"/>
        <end position="112"/>
    </location>
</feature>
<feature type="transmembrane region" description="Helical" evidence="9">
    <location>
        <begin position="183"/>
        <end position="203"/>
    </location>
</feature>
<organism evidence="10 11">
    <name type="scientific">Micromonospora saelicesensis</name>
    <dbReference type="NCBI Taxonomy" id="285676"/>
    <lineage>
        <taxon>Bacteria</taxon>
        <taxon>Bacillati</taxon>
        <taxon>Actinomycetota</taxon>
        <taxon>Actinomycetes</taxon>
        <taxon>Micromonosporales</taxon>
        <taxon>Micromonosporaceae</taxon>
        <taxon>Micromonospora</taxon>
    </lineage>
</organism>
<dbReference type="CDD" id="cd06550">
    <property type="entry name" value="TM_ABC_iron-siderophores_like"/>
    <property type="match status" value="1"/>
</dbReference>
<evidence type="ECO:0000256" key="7">
    <source>
        <dbReference type="ARBA" id="ARBA00023136"/>
    </source>
</evidence>
<evidence type="ECO:0000256" key="1">
    <source>
        <dbReference type="ARBA" id="ARBA00004651"/>
    </source>
</evidence>
<feature type="transmembrane region" description="Helical" evidence="9">
    <location>
        <begin position="124"/>
        <end position="147"/>
    </location>
</feature>
<keyword evidence="7 9" id="KW-0472">Membrane</keyword>
<evidence type="ECO:0000256" key="5">
    <source>
        <dbReference type="ARBA" id="ARBA00022692"/>
    </source>
</evidence>
<protein>
    <submittedName>
        <fullName evidence="10">Iron complex transport system permease protein</fullName>
    </submittedName>
</protein>
<feature type="transmembrane region" description="Helical" evidence="9">
    <location>
        <begin position="313"/>
        <end position="330"/>
    </location>
</feature>
<evidence type="ECO:0000256" key="8">
    <source>
        <dbReference type="SAM" id="MobiDB-lite"/>
    </source>
</evidence>
<keyword evidence="4" id="KW-1003">Cell membrane</keyword>
<dbReference type="STRING" id="285676.GA0070561_2875"/>
<dbReference type="FunFam" id="1.10.3470.10:FF:000001">
    <property type="entry name" value="Vitamin B12 ABC transporter permease BtuC"/>
    <property type="match status" value="1"/>
</dbReference>
<reference evidence="10 11" key="1">
    <citation type="submission" date="2016-06" db="EMBL/GenBank/DDBJ databases">
        <authorList>
            <person name="Kjaerup R.B."/>
            <person name="Dalgaard T.S."/>
            <person name="Juul-Madsen H.R."/>
        </authorList>
    </citation>
    <scope>NUCLEOTIDE SEQUENCE [LARGE SCALE GENOMIC DNA]</scope>
    <source>
        <strain evidence="10 11">DSM 44871</strain>
    </source>
</reference>
<dbReference type="InterPro" id="IPR037294">
    <property type="entry name" value="ABC_BtuC-like"/>
</dbReference>
<dbReference type="PANTHER" id="PTHR30472:SF67">
    <property type="entry name" value="PERMEASE OF ABC TRANSPORTER-RELATED"/>
    <property type="match status" value="1"/>
</dbReference>
<dbReference type="GO" id="GO:0005886">
    <property type="term" value="C:plasma membrane"/>
    <property type="evidence" value="ECO:0007669"/>
    <property type="project" value="UniProtKB-SubCell"/>
</dbReference>
<keyword evidence="6 9" id="KW-1133">Transmembrane helix</keyword>
<dbReference type="GO" id="GO:0033214">
    <property type="term" value="P:siderophore-iron import into cell"/>
    <property type="evidence" value="ECO:0007669"/>
    <property type="project" value="TreeGrafter"/>
</dbReference>
<feature type="transmembrane region" description="Helical" evidence="9">
    <location>
        <begin position="35"/>
        <end position="55"/>
    </location>
</feature>
<keyword evidence="3" id="KW-0813">Transport</keyword>
<evidence type="ECO:0000313" key="11">
    <source>
        <dbReference type="Proteomes" id="UP000198864"/>
    </source>
</evidence>
<dbReference type="Gene3D" id="1.10.3470.10">
    <property type="entry name" value="ABC transporter involved in vitamin B12 uptake, BtuC"/>
    <property type="match status" value="1"/>
</dbReference>
<evidence type="ECO:0000256" key="2">
    <source>
        <dbReference type="ARBA" id="ARBA00007935"/>
    </source>
</evidence>